<dbReference type="Gene3D" id="2.40.50.40">
    <property type="match status" value="2"/>
</dbReference>
<feature type="domain" description="Chromo" evidence="8">
    <location>
        <begin position="137"/>
        <end position="195"/>
    </location>
</feature>
<keyword evidence="3" id="KW-0597">Phosphoprotein</keyword>
<dbReference type="Pfam" id="PF01393">
    <property type="entry name" value="Chromo_shadow"/>
    <property type="match status" value="1"/>
</dbReference>
<dbReference type="PRINTS" id="PR00504">
    <property type="entry name" value="CHROMODOMAIN"/>
</dbReference>
<feature type="domain" description="Chromo" evidence="8">
    <location>
        <begin position="43"/>
        <end position="101"/>
    </location>
</feature>
<dbReference type="SMART" id="SM00298">
    <property type="entry name" value="CHROMO"/>
    <property type="match status" value="2"/>
</dbReference>
<name>A0AAD9NH37_9ANNE</name>
<organism evidence="9 10">
    <name type="scientific">Paralvinella palmiformis</name>
    <dbReference type="NCBI Taxonomy" id="53620"/>
    <lineage>
        <taxon>Eukaryota</taxon>
        <taxon>Metazoa</taxon>
        <taxon>Spiralia</taxon>
        <taxon>Lophotrochozoa</taxon>
        <taxon>Annelida</taxon>
        <taxon>Polychaeta</taxon>
        <taxon>Sedentaria</taxon>
        <taxon>Canalipalpata</taxon>
        <taxon>Terebellida</taxon>
        <taxon>Terebelliformia</taxon>
        <taxon>Alvinellidae</taxon>
        <taxon>Paralvinella</taxon>
    </lineage>
</organism>
<protein>
    <recommendedName>
        <fullName evidence="8">Chromo domain-containing protein</fullName>
    </recommendedName>
</protein>
<feature type="compositionally biased region" description="Basic and acidic residues" evidence="7">
    <location>
        <begin position="91"/>
        <end position="100"/>
    </location>
</feature>
<dbReference type="GO" id="GO:0000792">
    <property type="term" value="C:heterochromatin"/>
    <property type="evidence" value="ECO:0007669"/>
    <property type="project" value="UniProtKB-ARBA"/>
</dbReference>
<evidence type="ECO:0000256" key="5">
    <source>
        <dbReference type="ARBA" id="ARBA00022843"/>
    </source>
</evidence>
<dbReference type="GO" id="GO:0005634">
    <property type="term" value="C:nucleus"/>
    <property type="evidence" value="ECO:0007669"/>
    <property type="project" value="UniProtKB-SubCell"/>
</dbReference>
<feature type="compositionally biased region" description="Acidic residues" evidence="7">
    <location>
        <begin position="72"/>
        <end position="81"/>
    </location>
</feature>
<evidence type="ECO:0000256" key="3">
    <source>
        <dbReference type="ARBA" id="ARBA00022553"/>
    </source>
</evidence>
<keyword evidence="4" id="KW-0677">Repeat</keyword>
<comment type="caution">
    <text evidence="9">The sequence shown here is derived from an EMBL/GenBank/DDBJ whole genome shotgun (WGS) entry which is preliminary data.</text>
</comment>
<proteinExistence type="predicted"/>
<evidence type="ECO:0000313" key="9">
    <source>
        <dbReference type="EMBL" id="KAK2166929.1"/>
    </source>
</evidence>
<evidence type="ECO:0000256" key="7">
    <source>
        <dbReference type="SAM" id="MobiDB-lite"/>
    </source>
</evidence>
<evidence type="ECO:0000256" key="2">
    <source>
        <dbReference type="ARBA" id="ARBA00022499"/>
    </source>
</evidence>
<dbReference type="Proteomes" id="UP001208570">
    <property type="component" value="Unassembled WGS sequence"/>
</dbReference>
<dbReference type="InterPro" id="IPR008251">
    <property type="entry name" value="Chromo_shadow_dom"/>
</dbReference>
<dbReference type="AlphaFoldDB" id="A0AAD9NH37"/>
<dbReference type="PANTHER" id="PTHR22812">
    <property type="entry name" value="CHROMOBOX PROTEIN"/>
    <property type="match status" value="1"/>
</dbReference>
<dbReference type="InterPro" id="IPR023780">
    <property type="entry name" value="Chromo_domain"/>
</dbReference>
<dbReference type="FunFam" id="2.40.50.40:FF:000007">
    <property type="entry name" value="Chromobox protein homolog 1"/>
    <property type="match status" value="1"/>
</dbReference>
<dbReference type="SUPFAM" id="SSF54160">
    <property type="entry name" value="Chromo domain-like"/>
    <property type="match status" value="2"/>
</dbReference>
<dbReference type="InterPro" id="IPR023779">
    <property type="entry name" value="Chromodomain_CS"/>
</dbReference>
<evidence type="ECO:0000256" key="4">
    <source>
        <dbReference type="ARBA" id="ARBA00022737"/>
    </source>
</evidence>
<dbReference type="PROSITE" id="PS00598">
    <property type="entry name" value="CHROMO_1"/>
    <property type="match status" value="1"/>
</dbReference>
<keyword evidence="6" id="KW-0539">Nucleus</keyword>
<feature type="region of interest" description="Disordered" evidence="7">
    <location>
        <begin position="67"/>
        <end position="144"/>
    </location>
</feature>
<feature type="compositionally biased region" description="Acidic residues" evidence="7">
    <location>
        <begin position="28"/>
        <end position="41"/>
    </location>
</feature>
<dbReference type="InterPro" id="IPR017984">
    <property type="entry name" value="Chromo_dom_subgr"/>
</dbReference>
<dbReference type="InterPro" id="IPR051219">
    <property type="entry name" value="Heterochromatin_chromo-domain"/>
</dbReference>
<dbReference type="FunFam" id="2.40.50.40:FF:000009">
    <property type="entry name" value="chromobox protein homolog 1"/>
    <property type="match status" value="1"/>
</dbReference>
<dbReference type="InterPro" id="IPR000953">
    <property type="entry name" value="Chromo/chromo_shadow_dom"/>
</dbReference>
<comment type="subcellular location">
    <subcellularLocation>
        <location evidence="1">Nucleus</location>
    </subcellularLocation>
</comment>
<dbReference type="PROSITE" id="PS50013">
    <property type="entry name" value="CHROMO_2"/>
    <property type="match status" value="2"/>
</dbReference>
<evidence type="ECO:0000259" key="8">
    <source>
        <dbReference type="PROSITE" id="PS50013"/>
    </source>
</evidence>
<evidence type="ECO:0000256" key="1">
    <source>
        <dbReference type="ARBA" id="ARBA00004123"/>
    </source>
</evidence>
<gene>
    <name evidence="9" type="ORF">LSH36_33g02024</name>
</gene>
<feature type="compositionally biased region" description="Basic and acidic residues" evidence="7">
    <location>
        <begin position="128"/>
        <end position="138"/>
    </location>
</feature>
<dbReference type="EMBL" id="JAODUP010000033">
    <property type="protein sequence ID" value="KAK2166929.1"/>
    <property type="molecule type" value="Genomic_DNA"/>
</dbReference>
<evidence type="ECO:0000313" key="10">
    <source>
        <dbReference type="Proteomes" id="UP001208570"/>
    </source>
</evidence>
<keyword evidence="5" id="KW-0832">Ubl conjugation</keyword>
<dbReference type="Pfam" id="PF00385">
    <property type="entry name" value="Chromo"/>
    <property type="match status" value="1"/>
</dbReference>
<keyword evidence="10" id="KW-1185">Reference proteome</keyword>
<feature type="region of interest" description="Disordered" evidence="7">
    <location>
        <begin position="1"/>
        <end position="41"/>
    </location>
</feature>
<keyword evidence="2" id="KW-1017">Isopeptide bond</keyword>
<sequence length="202" mass="23761">MEKHTELKQGMSSSRTGLKMSKKKPEEDIINEADDEDGEEEEYVVEKVLDMRIRNGKKDYLLKWKGYPDSESTWEPEDNLDCPDLIQEYEEQLKQKEEKDKKKRKMKDDDESGSQSKRKKKVAEEEENKPRGFDRGLQPERIIGATDSSGELMFLMKWKDSDEADLVPARQANVRCPQIVIAFYEERLTWHSHDDDDNKEDK</sequence>
<accession>A0AAD9NH37</accession>
<evidence type="ECO:0000256" key="6">
    <source>
        <dbReference type="ARBA" id="ARBA00023242"/>
    </source>
</evidence>
<dbReference type="SMART" id="SM00300">
    <property type="entry name" value="ChSh"/>
    <property type="match status" value="1"/>
</dbReference>
<reference evidence="9" key="1">
    <citation type="journal article" date="2023" name="Mol. Biol. Evol.">
        <title>Third-Generation Sequencing Reveals the Adaptive Role of the Epigenome in Three Deep-Sea Polychaetes.</title>
        <authorList>
            <person name="Perez M."/>
            <person name="Aroh O."/>
            <person name="Sun Y."/>
            <person name="Lan Y."/>
            <person name="Juniper S.K."/>
            <person name="Young C.R."/>
            <person name="Angers B."/>
            <person name="Qian P.Y."/>
        </authorList>
    </citation>
    <scope>NUCLEOTIDE SEQUENCE</scope>
    <source>
        <strain evidence="9">P08H-3</strain>
    </source>
</reference>
<dbReference type="InterPro" id="IPR016197">
    <property type="entry name" value="Chromo-like_dom_sf"/>
</dbReference>